<dbReference type="SUPFAM" id="SSF69118">
    <property type="entry name" value="AhpD-like"/>
    <property type="match status" value="1"/>
</dbReference>
<feature type="domain" description="Carboxymuconolactone decarboxylase-like" evidence="1">
    <location>
        <begin position="16"/>
        <end position="93"/>
    </location>
</feature>
<dbReference type="Proteomes" id="UP000076852">
    <property type="component" value="Chromosome 2"/>
</dbReference>
<dbReference type="InterPro" id="IPR004675">
    <property type="entry name" value="AhpD_core"/>
</dbReference>
<keyword evidence="2" id="KW-0575">Peroxidase</keyword>
<accession>A0A160FUF0</accession>
<dbReference type="InterPro" id="IPR003779">
    <property type="entry name" value="CMD-like"/>
</dbReference>
<dbReference type="PANTHER" id="PTHR34846:SF10">
    <property type="entry name" value="CYTOPLASMIC PROTEIN"/>
    <property type="match status" value="1"/>
</dbReference>
<dbReference type="Pfam" id="PF02627">
    <property type="entry name" value="CMD"/>
    <property type="match status" value="1"/>
</dbReference>
<dbReference type="KEGG" id="buz:AYM40_31630"/>
<dbReference type="EMBL" id="CP014579">
    <property type="protein sequence ID" value="ANB76721.1"/>
    <property type="molecule type" value="Genomic_DNA"/>
</dbReference>
<evidence type="ECO:0000259" key="1">
    <source>
        <dbReference type="Pfam" id="PF02627"/>
    </source>
</evidence>
<sequence>MQPRLDFYKASPSGTRAMLALEETIGKSTLDKSLAELVRIRASQLNGCAFCLDMHVADARKHGETERRLATVAAWREAPFFTERERAALEWTESVTLVAQTRVPDEVWEAVKPHFTEQEMSDLTLLIIAINGWNRIAVSFRKMPE</sequence>
<dbReference type="GO" id="GO:0051920">
    <property type="term" value="F:peroxiredoxin activity"/>
    <property type="evidence" value="ECO:0007669"/>
    <property type="project" value="InterPro"/>
</dbReference>
<reference evidence="2 3" key="1">
    <citation type="journal article" date="2016" name="Gene">
        <title>PacBio SMRT assembly of a complex multi-replicon genome reveals chlorocatechol degradative operon in a region of genome plasticity.</title>
        <authorList>
            <person name="Ricker N."/>
            <person name="Shen S.Y."/>
            <person name="Goordial J."/>
            <person name="Jin S."/>
            <person name="Fulthorpe R.R."/>
        </authorList>
    </citation>
    <scope>NUCLEOTIDE SEQUENCE [LARGE SCALE GENOMIC DNA]</scope>
    <source>
        <strain evidence="2 3">OLGA172</strain>
    </source>
</reference>
<name>A0A160FUF0_9BURK</name>
<organism evidence="2 3">
    <name type="scientific">Paraburkholderia phytofirmans OLGA172</name>
    <dbReference type="NCBI Taxonomy" id="1417228"/>
    <lineage>
        <taxon>Bacteria</taxon>
        <taxon>Pseudomonadati</taxon>
        <taxon>Pseudomonadota</taxon>
        <taxon>Betaproteobacteria</taxon>
        <taxon>Burkholderiales</taxon>
        <taxon>Burkholderiaceae</taxon>
        <taxon>Paraburkholderia</taxon>
    </lineage>
</organism>
<dbReference type="STRING" id="1804984.AYM40_31630"/>
<dbReference type="OrthoDB" id="9801997at2"/>
<dbReference type="RefSeq" id="WP_063499932.1">
    <property type="nucleotide sequence ID" value="NZ_CP014579.1"/>
</dbReference>
<evidence type="ECO:0000313" key="3">
    <source>
        <dbReference type="Proteomes" id="UP000076852"/>
    </source>
</evidence>
<evidence type="ECO:0000313" key="2">
    <source>
        <dbReference type="EMBL" id="ANB76721.1"/>
    </source>
</evidence>
<protein>
    <submittedName>
        <fullName evidence="2">Alkylhydroperoxidase</fullName>
    </submittedName>
</protein>
<dbReference type="PANTHER" id="PTHR34846">
    <property type="entry name" value="4-CARBOXYMUCONOLACTONE DECARBOXYLASE FAMILY PROTEIN (AFU_ORTHOLOGUE AFUA_6G11590)"/>
    <property type="match status" value="1"/>
</dbReference>
<dbReference type="AlphaFoldDB" id="A0A160FUF0"/>
<proteinExistence type="predicted"/>
<dbReference type="NCBIfam" id="TIGR00778">
    <property type="entry name" value="ahpD_dom"/>
    <property type="match status" value="1"/>
</dbReference>
<dbReference type="InterPro" id="IPR029032">
    <property type="entry name" value="AhpD-like"/>
</dbReference>
<dbReference type="Gene3D" id="1.20.1290.10">
    <property type="entry name" value="AhpD-like"/>
    <property type="match status" value="1"/>
</dbReference>
<keyword evidence="3" id="KW-1185">Reference proteome</keyword>
<keyword evidence="2" id="KW-0560">Oxidoreductase</keyword>
<gene>
    <name evidence="2" type="ORF">AYM40_31630</name>
</gene>